<feature type="transmembrane region" description="Helical" evidence="2">
    <location>
        <begin position="262"/>
        <end position="284"/>
    </location>
</feature>
<keyword evidence="2" id="KW-1133">Transmembrane helix</keyword>
<feature type="region of interest" description="Disordered" evidence="1">
    <location>
        <begin position="411"/>
        <end position="493"/>
    </location>
</feature>
<feature type="compositionally biased region" description="Gly residues" evidence="1">
    <location>
        <begin position="479"/>
        <end position="493"/>
    </location>
</feature>
<dbReference type="KEGG" id="strr:EKD16_04705"/>
<evidence type="ECO:0000313" key="3">
    <source>
        <dbReference type="EMBL" id="QBI52748.1"/>
    </source>
</evidence>
<protein>
    <submittedName>
        <fullName evidence="3">Membrane domain of glycerophosphoryl diester phosphodiesterase</fullName>
    </submittedName>
</protein>
<dbReference type="PANTHER" id="PTHR33133">
    <property type="entry name" value="OS08G0107100 PROTEIN-RELATED"/>
    <property type="match status" value="1"/>
</dbReference>
<dbReference type="Proteomes" id="UP000292235">
    <property type="component" value="Chromosome"/>
</dbReference>
<feature type="transmembrane region" description="Helical" evidence="2">
    <location>
        <begin position="127"/>
        <end position="149"/>
    </location>
</feature>
<feature type="compositionally biased region" description="Pro residues" evidence="1">
    <location>
        <begin position="448"/>
        <end position="461"/>
    </location>
</feature>
<name>A0A4P6PX33_9ACTN</name>
<proteinExistence type="predicted"/>
<evidence type="ECO:0000256" key="2">
    <source>
        <dbReference type="SAM" id="Phobius"/>
    </source>
</evidence>
<keyword evidence="2" id="KW-0472">Membrane</keyword>
<evidence type="ECO:0000313" key="4">
    <source>
        <dbReference type="Proteomes" id="UP000292235"/>
    </source>
</evidence>
<feature type="compositionally biased region" description="Gly residues" evidence="1">
    <location>
        <begin position="52"/>
        <end position="79"/>
    </location>
</feature>
<feature type="region of interest" description="Disordered" evidence="1">
    <location>
        <begin position="1"/>
        <end position="93"/>
    </location>
</feature>
<keyword evidence="4" id="KW-1185">Reference proteome</keyword>
<keyword evidence="2" id="KW-0812">Transmembrane</keyword>
<feature type="transmembrane region" description="Helical" evidence="2">
    <location>
        <begin position="315"/>
        <end position="336"/>
    </location>
</feature>
<sequence length="493" mass="49900">MSHDDGRQWRAPGSEAGAGQPEEAASSHDPGGWWANPGEGVPSGQSPWTAPGGAGDPGAPGQGAGGYGQSPGPYGGAAGGQAPPGAPPGYGRPWAPRPGVVSLRPLTLGDILNGAFGYIRHNPRTTLGLALVVTAVFSVVTSVGLAGYFSDYGDFMQRTVENPNATADEIPFQPWTLATMYGGAFVSAIGQILLTGLLAAVVGMAVLGRSLSMGEALRAVRGRIGAVFAVAGLLFLLGLLWTALLIGLFFGAILLGMAVHPAAGVLLGLLGLLALIALAAWVYVRVSLAMPVAVLERSGPVSALGRSWRLTQHSWWRVFGILLLAQVITALVVNVLATPFQGVGLALSFFLPDAAWMPVVATAAAFIGTVLSGTLGQPFVIGVTTLLYIDLRMRREGLDLQLQTAAQSGADVGADVYRPENADRPVGGPPGPSAPGQQAQPGAYGPGAGPPSGPGYAPPASGPYGPQGGAPPQEDGRGWHSGPGGSGHPGGPA</sequence>
<evidence type="ECO:0000256" key="1">
    <source>
        <dbReference type="SAM" id="MobiDB-lite"/>
    </source>
</evidence>
<dbReference type="AlphaFoldDB" id="A0A4P6PX33"/>
<feature type="transmembrane region" description="Helical" evidence="2">
    <location>
        <begin position="227"/>
        <end position="256"/>
    </location>
</feature>
<feature type="compositionally biased region" description="Low complexity" evidence="1">
    <location>
        <begin position="434"/>
        <end position="443"/>
    </location>
</feature>
<dbReference type="RefSeq" id="WP_207391428.1">
    <property type="nucleotide sequence ID" value="NZ_CP036455.1"/>
</dbReference>
<feature type="transmembrane region" description="Helical" evidence="2">
    <location>
        <begin position="356"/>
        <end position="389"/>
    </location>
</feature>
<gene>
    <name evidence="3" type="ORF">EKD16_04705</name>
</gene>
<reference evidence="3 4" key="1">
    <citation type="submission" date="2019-02" db="EMBL/GenBank/DDBJ databases">
        <authorList>
            <person name="Khodamoradi S."/>
            <person name="Hahnke R.L."/>
            <person name="Kaempfer P."/>
            <person name="Schumann P."/>
            <person name="Rohde M."/>
            <person name="Steinert M."/>
            <person name="Luzhetskyy A."/>
            <person name="Wink J."/>
            <person name="Ruckert C."/>
        </authorList>
    </citation>
    <scope>NUCLEOTIDE SEQUENCE [LARGE SCALE GENOMIC DNA]</scope>
    <source>
        <strain evidence="3 4">M2</strain>
    </source>
</reference>
<dbReference type="PANTHER" id="PTHR33133:SF1">
    <property type="entry name" value="EXPRESSED PROTEIN-RELATED"/>
    <property type="match status" value="1"/>
</dbReference>
<organism evidence="3 4">
    <name type="scientific">Streptomonospora litoralis</name>
    <dbReference type="NCBI Taxonomy" id="2498135"/>
    <lineage>
        <taxon>Bacteria</taxon>
        <taxon>Bacillati</taxon>
        <taxon>Actinomycetota</taxon>
        <taxon>Actinomycetes</taxon>
        <taxon>Streptosporangiales</taxon>
        <taxon>Nocardiopsidaceae</taxon>
        <taxon>Streptomonospora</taxon>
    </lineage>
</organism>
<dbReference type="EMBL" id="CP036455">
    <property type="protein sequence ID" value="QBI52748.1"/>
    <property type="molecule type" value="Genomic_DNA"/>
</dbReference>
<accession>A0A4P6PX33</accession>
<feature type="transmembrane region" description="Helical" evidence="2">
    <location>
        <begin position="184"/>
        <end position="207"/>
    </location>
</feature>